<dbReference type="Proteomes" id="UP000195950">
    <property type="component" value="Unassembled WGS sequence"/>
</dbReference>
<dbReference type="InterPro" id="IPR011600">
    <property type="entry name" value="Pept_C14_caspase"/>
</dbReference>
<gene>
    <name evidence="2" type="ORF">B5F32_15555</name>
</gene>
<dbReference type="PANTHER" id="PTHR48104:SF30">
    <property type="entry name" value="METACASPASE-1"/>
    <property type="match status" value="1"/>
</dbReference>
<protein>
    <recommendedName>
        <fullName evidence="1">Peptidase C14 caspase domain-containing protein</fullName>
    </recommendedName>
</protein>
<proteinExistence type="predicted"/>
<feature type="domain" description="Peptidase C14 caspase" evidence="1">
    <location>
        <begin position="24"/>
        <end position="289"/>
    </location>
</feature>
<dbReference type="GO" id="GO:0004197">
    <property type="term" value="F:cysteine-type endopeptidase activity"/>
    <property type="evidence" value="ECO:0007669"/>
    <property type="project" value="InterPro"/>
</dbReference>
<sequence length="304" mass="34253">MLKYGKAILTEYMLNIKIRKIMNKGIALIIGVGEVNTEHYDGWNGMLQQPENDAKMIADKINKYGFTNSLLLLTQEATRQNVIDWIQSMALLSCPGDLVFIYYSGHGGQVPARKSDMEEDNLNETWCLYDGQLIDNELYHLWAKFKAGVRIFVVSDSCHSGTITKAIIDTSDTNPVMVAKNLPDVKIKSVYSKNIDFYTEIYNKLDAEPMKNIEVPIMSFGGCQDDQCSYALSKEKYSVFTTHFSKLLNAPLNNIPGASQGITYDEAIKRIQLAVKEDVGLLQTPYLYQVGKDISFSDEILLKI</sequence>
<reference evidence="3" key="1">
    <citation type="submission" date="2017-04" db="EMBL/GenBank/DDBJ databases">
        <title>Function of individual gut microbiota members based on whole genome sequencing of pure cultures obtained from chicken caecum.</title>
        <authorList>
            <person name="Medvecky M."/>
            <person name="Cejkova D."/>
            <person name="Polansky O."/>
            <person name="Karasova D."/>
            <person name="Kubasova T."/>
            <person name="Cizek A."/>
            <person name="Rychlik I."/>
        </authorList>
    </citation>
    <scope>NUCLEOTIDE SEQUENCE [LARGE SCALE GENOMIC DNA]</scope>
    <source>
        <strain evidence="3">An199</strain>
    </source>
</reference>
<dbReference type="Gene3D" id="3.40.50.1460">
    <property type="match status" value="1"/>
</dbReference>
<comment type="caution">
    <text evidence="2">The sequence shown here is derived from an EMBL/GenBank/DDBJ whole genome shotgun (WGS) entry which is preliminary data.</text>
</comment>
<dbReference type="GO" id="GO:0005737">
    <property type="term" value="C:cytoplasm"/>
    <property type="evidence" value="ECO:0007669"/>
    <property type="project" value="TreeGrafter"/>
</dbReference>
<dbReference type="InterPro" id="IPR029030">
    <property type="entry name" value="Caspase-like_dom_sf"/>
</dbReference>
<dbReference type="AlphaFoldDB" id="A0A1Y4IAH0"/>
<dbReference type="SUPFAM" id="SSF52129">
    <property type="entry name" value="Caspase-like"/>
    <property type="match status" value="1"/>
</dbReference>
<dbReference type="PANTHER" id="PTHR48104">
    <property type="entry name" value="METACASPASE-4"/>
    <property type="match status" value="1"/>
</dbReference>
<evidence type="ECO:0000313" key="2">
    <source>
        <dbReference type="EMBL" id="OUP16596.1"/>
    </source>
</evidence>
<evidence type="ECO:0000259" key="1">
    <source>
        <dbReference type="Pfam" id="PF00656"/>
    </source>
</evidence>
<dbReference type="InterPro" id="IPR050452">
    <property type="entry name" value="Metacaspase"/>
</dbReference>
<accession>A0A1Y4IAH0</accession>
<evidence type="ECO:0000313" key="3">
    <source>
        <dbReference type="Proteomes" id="UP000195950"/>
    </source>
</evidence>
<dbReference type="EMBL" id="NFJX01000015">
    <property type="protein sequence ID" value="OUP16596.1"/>
    <property type="molecule type" value="Genomic_DNA"/>
</dbReference>
<organism evidence="2 3">
    <name type="scientific">Parabacteroides distasonis</name>
    <dbReference type="NCBI Taxonomy" id="823"/>
    <lineage>
        <taxon>Bacteria</taxon>
        <taxon>Pseudomonadati</taxon>
        <taxon>Bacteroidota</taxon>
        <taxon>Bacteroidia</taxon>
        <taxon>Bacteroidales</taxon>
        <taxon>Tannerellaceae</taxon>
        <taxon>Parabacteroides</taxon>
    </lineage>
</organism>
<dbReference type="Pfam" id="PF00656">
    <property type="entry name" value="Peptidase_C14"/>
    <property type="match status" value="1"/>
</dbReference>
<name>A0A1Y4IAH0_PARDI</name>
<dbReference type="GO" id="GO:0006508">
    <property type="term" value="P:proteolysis"/>
    <property type="evidence" value="ECO:0007669"/>
    <property type="project" value="InterPro"/>
</dbReference>